<gene>
    <name evidence="2" type="ORF">ALC53_05321</name>
</gene>
<sequence>MREINRTRSKAIREIRCPLLHYHSTDKRFAHSKDPRVVQSCMHDIRSAAHLTRPSDLNKPWFAYDRSGFHFSSSPIMLLQEVHLLCRGGVPFLLASDTHVTLSDNIMTELFFLFFFLSFPLNIFPCLSPLSLPAHSPPAAVVNYPRIFSTRCGKISHLSRAMYVEAI</sequence>
<organism evidence="2 3">
    <name type="scientific">Atta colombica</name>
    <dbReference type="NCBI Taxonomy" id="520822"/>
    <lineage>
        <taxon>Eukaryota</taxon>
        <taxon>Metazoa</taxon>
        <taxon>Ecdysozoa</taxon>
        <taxon>Arthropoda</taxon>
        <taxon>Hexapoda</taxon>
        <taxon>Insecta</taxon>
        <taxon>Pterygota</taxon>
        <taxon>Neoptera</taxon>
        <taxon>Endopterygota</taxon>
        <taxon>Hymenoptera</taxon>
        <taxon>Apocrita</taxon>
        <taxon>Aculeata</taxon>
        <taxon>Formicoidea</taxon>
        <taxon>Formicidae</taxon>
        <taxon>Myrmicinae</taxon>
        <taxon>Atta</taxon>
    </lineage>
</organism>
<keyword evidence="3" id="KW-1185">Reference proteome</keyword>
<evidence type="ECO:0000313" key="2">
    <source>
        <dbReference type="EMBL" id="KYM84534.1"/>
    </source>
</evidence>
<name>A0A195BJI9_9HYME</name>
<dbReference type="Proteomes" id="UP000078540">
    <property type="component" value="Unassembled WGS sequence"/>
</dbReference>
<evidence type="ECO:0000313" key="3">
    <source>
        <dbReference type="Proteomes" id="UP000078540"/>
    </source>
</evidence>
<keyword evidence="1" id="KW-0472">Membrane</keyword>
<feature type="transmembrane region" description="Helical" evidence="1">
    <location>
        <begin position="110"/>
        <end position="132"/>
    </location>
</feature>
<evidence type="ECO:0000256" key="1">
    <source>
        <dbReference type="SAM" id="Phobius"/>
    </source>
</evidence>
<accession>A0A195BJI9</accession>
<proteinExistence type="predicted"/>
<keyword evidence="1" id="KW-1133">Transmembrane helix</keyword>
<protein>
    <submittedName>
        <fullName evidence="2">Uncharacterized protein</fullName>
    </submittedName>
</protein>
<dbReference type="AlphaFoldDB" id="A0A195BJI9"/>
<reference evidence="2 3" key="1">
    <citation type="submission" date="2015-09" db="EMBL/GenBank/DDBJ databases">
        <title>Atta colombica WGS genome.</title>
        <authorList>
            <person name="Nygaard S."/>
            <person name="Hu H."/>
            <person name="Boomsma J."/>
            <person name="Zhang G."/>
        </authorList>
    </citation>
    <scope>NUCLEOTIDE SEQUENCE [LARGE SCALE GENOMIC DNA]</scope>
    <source>
        <strain evidence="2">Treedump-2</strain>
        <tissue evidence="2">Whole body</tissue>
    </source>
</reference>
<keyword evidence="1" id="KW-0812">Transmembrane</keyword>
<dbReference type="EMBL" id="KQ976464">
    <property type="protein sequence ID" value="KYM84534.1"/>
    <property type="molecule type" value="Genomic_DNA"/>
</dbReference>